<dbReference type="OrthoDB" id="9451547at2759"/>
<feature type="non-terminal residue" evidence="3">
    <location>
        <position position="451"/>
    </location>
</feature>
<feature type="transmembrane region" description="Helical" evidence="1">
    <location>
        <begin position="204"/>
        <end position="223"/>
    </location>
</feature>
<keyword evidence="2" id="KW-0732">Signal</keyword>
<protein>
    <submittedName>
        <fullName evidence="3">Uncharacterized protein</fullName>
    </submittedName>
</protein>
<dbReference type="AlphaFoldDB" id="A0A9W8MMW6"/>
<feature type="signal peptide" evidence="2">
    <location>
        <begin position="1"/>
        <end position="18"/>
    </location>
</feature>
<evidence type="ECO:0000313" key="4">
    <source>
        <dbReference type="Proteomes" id="UP001140091"/>
    </source>
</evidence>
<name>A0A9W8MMW6_9AGAR</name>
<reference evidence="3" key="1">
    <citation type="submission" date="2022-06" db="EMBL/GenBank/DDBJ databases">
        <title>Genome Sequence of Candolleomyces eurysporus.</title>
        <authorList>
            <person name="Buettner E."/>
        </authorList>
    </citation>
    <scope>NUCLEOTIDE SEQUENCE</scope>
    <source>
        <strain evidence="3">VTCC 930004</strain>
    </source>
</reference>
<dbReference type="Proteomes" id="UP001140091">
    <property type="component" value="Unassembled WGS sequence"/>
</dbReference>
<keyword evidence="1" id="KW-1133">Transmembrane helix</keyword>
<sequence length="451" mass="51009">MLLLILLYSSFCSETSSGAPLASCQLLHLAPREPDTTVSVDTNYRSTAEIIWTCLATTFMCTWVSVHPNVSQGSRWWDNMRDRLILFGWTLLAPELVLVFAYRQWEGVRLLRKLHGEEWGRVQCHFIQMGGVVISHEGQVRPIELSKVEEKKLDEVIDRSRVVEAEILDRSKGDELSKGLVVIQTTWFIISCCARAIQKLTITNLEVITLAYAALNGMMYFFWWDKPLNVRLPVEVEVKDKNTFDRVSREEKSEKGLEGERAQTIMDIISLPWTLARATMRYFARTTSKLSGSNIKNVNPLYYTFQGLDPTISGEHPLRGMLTSFAITSCMASVFGAIHLIAWSFLFPTAVAAQLWRASSIYSAASPWLILFIAFLSFSVIEDTSTYSYKTLASINKILILLYIPARIILDSQLVEICTTCVATAAVFEIRHLRSAESRFGSVIELDQFVA</sequence>
<feature type="transmembrane region" description="Helical" evidence="1">
    <location>
        <begin position="359"/>
        <end position="381"/>
    </location>
</feature>
<dbReference type="EMBL" id="JANBPK010000043">
    <property type="protein sequence ID" value="KAJ2936531.1"/>
    <property type="molecule type" value="Genomic_DNA"/>
</dbReference>
<evidence type="ECO:0000256" key="2">
    <source>
        <dbReference type="SAM" id="SignalP"/>
    </source>
</evidence>
<feature type="transmembrane region" description="Helical" evidence="1">
    <location>
        <begin position="325"/>
        <end position="347"/>
    </location>
</feature>
<evidence type="ECO:0000256" key="1">
    <source>
        <dbReference type="SAM" id="Phobius"/>
    </source>
</evidence>
<dbReference type="PANTHER" id="PTHR35043:SF7">
    <property type="entry name" value="TRANSCRIPTION FACTOR DOMAIN-CONTAINING PROTEIN"/>
    <property type="match status" value="1"/>
</dbReference>
<dbReference type="PANTHER" id="PTHR35043">
    <property type="entry name" value="TRANSCRIPTION FACTOR DOMAIN-CONTAINING PROTEIN"/>
    <property type="match status" value="1"/>
</dbReference>
<feature type="transmembrane region" description="Helical" evidence="1">
    <location>
        <begin position="86"/>
        <end position="105"/>
    </location>
</feature>
<gene>
    <name evidence="3" type="ORF">H1R20_g559</name>
</gene>
<organism evidence="3 4">
    <name type="scientific">Candolleomyces eurysporus</name>
    <dbReference type="NCBI Taxonomy" id="2828524"/>
    <lineage>
        <taxon>Eukaryota</taxon>
        <taxon>Fungi</taxon>
        <taxon>Dikarya</taxon>
        <taxon>Basidiomycota</taxon>
        <taxon>Agaricomycotina</taxon>
        <taxon>Agaricomycetes</taxon>
        <taxon>Agaricomycetidae</taxon>
        <taxon>Agaricales</taxon>
        <taxon>Agaricineae</taxon>
        <taxon>Psathyrellaceae</taxon>
        <taxon>Candolleomyces</taxon>
    </lineage>
</organism>
<feature type="chain" id="PRO_5040877776" evidence="2">
    <location>
        <begin position="19"/>
        <end position="451"/>
    </location>
</feature>
<accession>A0A9W8MMW6</accession>
<comment type="caution">
    <text evidence="3">The sequence shown here is derived from an EMBL/GenBank/DDBJ whole genome shotgun (WGS) entry which is preliminary data.</text>
</comment>
<proteinExistence type="predicted"/>
<evidence type="ECO:0000313" key="3">
    <source>
        <dbReference type="EMBL" id="KAJ2936531.1"/>
    </source>
</evidence>
<keyword evidence="1" id="KW-0812">Transmembrane</keyword>
<keyword evidence="1" id="KW-0472">Membrane</keyword>
<feature type="transmembrane region" description="Helical" evidence="1">
    <location>
        <begin position="387"/>
        <end position="404"/>
    </location>
</feature>
<keyword evidence="4" id="KW-1185">Reference proteome</keyword>